<dbReference type="Proteomes" id="UP000805193">
    <property type="component" value="Unassembled WGS sequence"/>
</dbReference>
<name>A0AC60QQN2_IXOPE</name>
<dbReference type="EMBL" id="JABSTQ010006345">
    <property type="protein sequence ID" value="KAG0437466.1"/>
    <property type="molecule type" value="Genomic_DNA"/>
</dbReference>
<evidence type="ECO:0000313" key="2">
    <source>
        <dbReference type="Proteomes" id="UP000805193"/>
    </source>
</evidence>
<sequence>MAFDAVTHVEVIRGAANGGITERTLKFIRAFLEFREFKNGHWRDKEPQCHQQFEPLGSFCLLLPVPTVEASADYNADLAVEEVGRLFNLLFPLPLPDKTPYPWRSGGLQGLPSRGRLPRRPAKLFSSQEPSSLNLPKRGESECLKRCVGQGKLHPVQCLTLC</sequence>
<organism evidence="1 2">
    <name type="scientific">Ixodes persulcatus</name>
    <name type="common">Taiga tick</name>
    <dbReference type="NCBI Taxonomy" id="34615"/>
    <lineage>
        <taxon>Eukaryota</taxon>
        <taxon>Metazoa</taxon>
        <taxon>Ecdysozoa</taxon>
        <taxon>Arthropoda</taxon>
        <taxon>Chelicerata</taxon>
        <taxon>Arachnida</taxon>
        <taxon>Acari</taxon>
        <taxon>Parasitiformes</taxon>
        <taxon>Ixodida</taxon>
        <taxon>Ixodoidea</taxon>
        <taxon>Ixodidae</taxon>
        <taxon>Ixodinae</taxon>
        <taxon>Ixodes</taxon>
    </lineage>
</organism>
<protein>
    <submittedName>
        <fullName evidence="1">Uncharacterized protein</fullName>
    </submittedName>
</protein>
<reference evidence="1 2" key="1">
    <citation type="journal article" date="2020" name="Cell">
        <title>Large-Scale Comparative Analyses of Tick Genomes Elucidate Their Genetic Diversity and Vector Capacities.</title>
        <authorList>
            <consortium name="Tick Genome and Microbiome Consortium (TIGMIC)"/>
            <person name="Jia N."/>
            <person name="Wang J."/>
            <person name="Shi W."/>
            <person name="Du L."/>
            <person name="Sun Y."/>
            <person name="Zhan W."/>
            <person name="Jiang J.F."/>
            <person name="Wang Q."/>
            <person name="Zhang B."/>
            <person name="Ji P."/>
            <person name="Bell-Sakyi L."/>
            <person name="Cui X.M."/>
            <person name="Yuan T.T."/>
            <person name="Jiang B.G."/>
            <person name="Yang W.F."/>
            <person name="Lam T.T."/>
            <person name="Chang Q.C."/>
            <person name="Ding S.J."/>
            <person name="Wang X.J."/>
            <person name="Zhu J.G."/>
            <person name="Ruan X.D."/>
            <person name="Zhao L."/>
            <person name="Wei J.T."/>
            <person name="Ye R.Z."/>
            <person name="Que T.C."/>
            <person name="Du C.H."/>
            <person name="Zhou Y.H."/>
            <person name="Cheng J.X."/>
            <person name="Dai P.F."/>
            <person name="Guo W.B."/>
            <person name="Han X.H."/>
            <person name="Huang E.J."/>
            <person name="Li L.F."/>
            <person name="Wei W."/>
            <person name="Gao Y.C."/>
            <person name="Liu J.Z."/>
            <person name="Shao H.Z."/>
            <person name="Wang X."/>
            <person name="Wang C.C."/>
            <person name="Yang T.C."/>
            <person name="Huo Q.B."/>
            <person name="Li W."/>
            <person name="Chen H.Y."/>
            <person name="Chen S.E."/>
            <person name="Zhou L.G."/>
            <person name="Ni X.B."/>
            <person name="Tian J.H."/>
            <person name="Sheng Y."/>
            <person name="Liu T."/>
            <person name="Pan Y.S."/>
            <person name="Xia L.Y."/>
            <person name="Li J."/>
            <person name="Zhao F."/>
            <person name="Cao W.C."/>
        </authorList>
    </citation>
    <scope>NUCLEOTIDE SEQUENCE [LARGE SCALE GENOMIC DNA]</scope>
    <source>
        <strain evidence="1">Iper-2018</strain>
    </source>
</reference>
<proteinExistence type="predicted"/>
<comment type="caution">
    <text evidence="1">The sequence shown here is derived from an EMBL/GenBank/DDBJ whole genome shotgun (WGS) entry which is preliminary data.</text>
</comment>
<evidence type="ECO:0000313" key="1">
    <source>
        <dbReference type="EMBL" id="KAG0437466.1"/>
    </source>
</evidence>
<accession>A0AC60QQN2</accession>
<gene>
    <name evidence="1" type="ORF">HPB47_017430</name>
</gene>
<keyword evidence="2" id="KW-1185">Reference proteome</keyword>